<reference evidence="4" key="1">
    <citation type="submission" date="2016-10" db="EMBL/GenBank/DDBJ databases">
        <authorList>
            <person name="Varghese N."/>
            <person name="Submissions S."/>
        </authorList>
    </citation>
    <scope>NUCLEOTIDE SEQUENCE [LARGE SCALE GENOMIC DNA]</scope>
    <source>
        <strain evidence="4">CGMCC 1.9227</strain>
    </source>
</reference>
<dbReference type="PANTHER" id="PTHR12526:SF627">
    <property type="entry name" value="D-RHAMNOSYLTRANSFERASE WBPZ"/>
    <property type="match status" value="1"/>
</dbReference>
<evidence type="ECO:0000259" key="2">
    <source>
        <dbReference type="Pfam" id="PF13439"/>
    </source>
</evidence>
<feature type="domain" description="Glycosyl transferase family 1" evidence="1">
    <location>
        <begin position="177"/>
        <end position="331"/>
    </location>
</feature>
<dbReference type="OrthoDB" id="823685at2"/>
<organism evidence="3 4">
    <name type="scientific">Flavobacterium xueshanense</name>
    <dbReference type="NCBI Taxonomy" id="935223"/>
    <lineage>
        <taxon>Bacteria</taxon>
        <taxon>Pseudomonadati</taxon>
        <taxon>Bacteroidota</taxon>
        <taxon>Flavobacteriia</taxon>
        <taxon>Flavobacteriales</taxon>
        <taxon>Flavobacteriaceae</taxon>
        <taxon>Flavobacterium</taxon>
    </lineage>
</organism>
<proteinExistence type="predicted"/>
<evidence type="ECO:0000259" key="1">
    <source>
        <dbReference type="Pfam" id="PF00534"/>
    </source>
</evidence>
<accession>A0A1I2GHM9</accession>
<dbReference type="InterPro" id="IPR001296">
    <property type="entry name" value="Glyco_trans_1"/>
</dbReference>
<dbReference type="STRING" id="935223.SAMN04488131_11044"/>
<dbReference type="EMBL" id="FONQ01000010">
    <property type="protein sequence ID" value="SFF16131.1"/>
    <property type="molecule type" value="Genomic_DNA"/>
</dbReference>
<evidence type="ECO:0000313" key="4">
    <source>
        <dbReference type="Proteomes" id="UP000198596"/>
    </source>
</evidence>
<keyword evidence="4" id="KW-1185">Reference proteome</keyword>
<dbReference type="GO" id="GO:0016757">
    <property type="term" value="F:glycosyltransferase activity"/>
    <property type="evidence" value="ECO:0007669"/>
    <property type="project" value="InterPro"/>
</dbReference>
<protein>
    <submittedName>
        <fullName evidence="3">Glycosyltransferase involved in cell wall bisynthesis</fullName>
    </submittedName>
</protein>
<dbReference type="CDD" id="cd03801">
    <property type="entry name" value="GT4_PimA-like"/>
    <property type="match status" value="1"/>
</dbReference>
<dbReference type="Proteomes" id="UP000198596">
    <property type="component" value="Unassembled WGS sequence"/>
</dbReference>
<dbReference type="Gene3D" id="3.40.50.2000">
    <property type="entry name" value="Glycogen Phosphorylase B"/>
    <property type="match status" value="2"/>
</dbReference>
<gene>
    <name evidence="3" type="ORF">SAMN04488131_11044</name>
</gene>
<dbReference type="InterPro" id="IPR028098">
    <property type="entry name" value="Glyco_trans_4-like_N"/>
</dbReference>
<feature type="domain" description="Glycosyltransferase subfamily 4-like N-terminal" evidence="2">
    <location>
        <begin position="18"/>
        <end position="168"/>
    </location>
</feature>
<keyword evidence="3" id="KW-0808">Transferase</keyword>
<dbReference type="AlphaFoldDB" id="A0A1I2GHM9"/>
<dbReference type="SUPFAM" id="SSF53756">
    <property type="entry name" value="UDP-Glycosyltransferase/glycogen phosphorylase"/>
    <property type="match status" value="1"/>
</dbReference>
<name>A0A1I2GHM9_9FLAO</name>
<dbReference type="Pfam" id="PF00534">
    <property type="entry name" value="Glycos_transf_1"/>
    <property type="match status" value="1"/>
</dbReference>
<dbReference type="PANTHER" id="PTHR12526">
    <property type="entry name" value="GLYCOSYLTRANSFERASE"/>
    <property type="match status" value="1"/>
</dbReference>
<sequence>MAMRNNLIILQIVDSLEIGGTERMSANIYNTLTASEIENYLVVSRKVGPIYNFITEKSNVLFLHKKNTIDFFAFYRLFKLIRAIKPSIIHVHQTSIYWAFILKLLSPRIILIWHDHWGFSDLLKDSDRKTIKFFSFLIDGVVCVNDKIREWNIRNLKVNQSQIIYIPNFPLVQVNQRIQNDIPILLCLANIRNQKDHLNLVEACALLKSQKVTFKLFLAGSLEDKNWVEKVKKKVASSNLSEEVFFLGSVINISELLSKADVGILSSVSEGLPVALLEYGLAGLPVVCTDVGQCKEVLGNGGYGWIVPPKSPEALASAIKEALFNRELANKKAIGLKKNIIKNYGSGIFIERYFDLTSKINGFKQLKKLI</sequence>
<evidence type="ECO:0000313" key="3">
    <source>
        <dbReference type="EMBL" id="SFF16131.1"/>
    </source>
</evidence>
<dbReference type="Pfam" id="PF13439">
    <property type="entry name" value="Glyco_transf_4"/>
    <property type="match status" value="1"/>
</dbReference>